<dbReference type="GO" id="GO:0004518">
    <property type="term" value="F:nuclease activity"/>
    <property type="evidence" value="ECO:0007669"/>
    <property type="project" value="UniProtKB-KW"/>
</dbReference>
<dbReference type="InterPro" id="IPR037027">
    <property type="entry name" value="YqgF/RNaseH-like_dom_sf"/>
</dbReference>
<evidence type="ECO:0000313" key="8">
    <source>
        <dbReference type="Proteomes" id="UP000197054"/>
    </source>
</evidence>
<dbReference type="Proteomes" id="UP000197054">
    <property type="component" value="Chromosome"/>
</dbReference>
<evidence type="ECO:0000313" key="7">
    <source>
        <dbReference type="EMBL" id="ASD30040.1"/>
    </source>
</evidence>
<dbReference type="InterPro" id="IPR006641">
    <property type="entry name" value="YqgF/RNaseH-like_dom"/>
</dbReference>
<gene>
    <name evidence="7" type="ORF">CEG42_02290</name>
</gene>
<dbReference type="CDD" id="cd16964">
    <property type="entry name" value="YqgF"/>
    <property type="match status" value="1"/>
</dbReference>
<evidence type="ECO:0000256" key="2">
    <source>
        <dbReference type="ARBA" id="ARBA00022517"/>
    </source>
</evidence>
<dbReference type="HAMAP" id="MF_00651">
    <property type="entry name" value="Nuclease_YqgF"/>
    <property type="match status" value="1"/>
</dbReference>
<protein>
    <recommendedName>
        <fullName evidence="5">Putative pre-16S rRNA nuclease</fullName>
        <ecNumber evidence="5">3.1.-.-</ecNumber>
    </recommendedName>
</protein>
<evidence type="ECO:0000259" key="6">
    <source>
        <dbReference type="SMART" id="SM00732"/>
    </source>
</evidence>
<accession>A0AAC9T3E2</accession>
<dbReference type="NCBIfam" id="TIGR00250">
    <property type="entry name" value="RNAse_H_YqgF"/>
    <property type="match status" value="1"/>
</dbReference>
<evidence type="ECO:0000256" key="4">
    <source>
        <dbReference type="ARBA" id="ARBA00022801"/>
    </source>
</evidence>
<keyword evidence="4 5" id="KW-0378">Hydrolase</keyword>
<dbReference type="PANTHER" id="PTHR33317:SF4">
    <property type="entry name" value="POLYNUCLEOTIDYL TRANSFERASE, RIBONUCLEASE H-LIKE SUPERFAMILY PROTEIN"/>
    <property type="match status" value="1"/>
</dbReference>
<dbReference type="AlphaFoldDB" id="A0AAC9T3E2"/>
<organism evidence="7 8">
    <name type="scientific">Ureaplasma parvum</name>
    <name type="common">Ureaplasma urealyticum biotype 1</name>
    <dbReference type="NCBI Taxonomy" id="134821"/>
    <lineage>
        <taxon>Bacteria</taxon>
        <taxon>Bacillati</taxon>
        <taxon>Mycoplasmatota</taxon>
        <taxon>Mycoplasmoidales</taxon>
        <taxon>Mycoplasmoidaceae</taxon>
        <taxon>Ureaplasma</taxon>
    </lineage>
</organism>
<dbReference type="EC" id="3.1.-.-" evidence="5"/>
<comment type="function">
    <text evidence="5">Could be a nuclease involved in processing of the 5'-end of pre-16S rRNA.</text>
</comment>
<name>A0AAC9T3E2_UREPR</name>
<sequence length="147" mass="16870">MRKLALDLGTKSCGFAISDLLGIIASGLDNFIYEENDFTAVLVKIDEIMINYHHEIDTIVLGYPTNVYDGSKNERTYLIESFYALLKQHFLNHEKIKIVYEDERFSTKIATQRLKNSCVKAAKIKKVKDKMSAVVILESYLSKNHFN</sequence>
<keyword evidence="1 5" id="KW-0963">Cytoplasm</keyword>
<dbReference type="GO" id="GO:0016788">
    <property type="term" value="F:hydrolase activity, acting on ester bonds"/>
    <property type="evidence" value="ECO:0007669"/>
    <property type="project" value="UniProtKB-UniRule"/>
</dbReference>
<keyword evidence="2 5" id="KW-0690">Ribosome biogenesis</keyword>
<dbReference type="SMART" id="SM00732">
    <property type="entry name" value="YqgFc"/>
    <property type="match status" value="1"/>
</dbReference>
<comment type="similarity">
    <text evidence="5">Belongs to the YqgF HJR family.</text>
</comment>
<dbReference type="GO" id="GO:0000967">
    <property type="term" value="P:rRNA 5'-end processing"/>
    <property type="evidence" value="ECO:0007669"/>
    <property type="project" value="UniProtKB-UniRule"/>
</dbReference>
<evidence type="ECO:0000256" key="5">
    <source>
        <dbReference type="HAMAP-Rule" id="MF_00651"/>
    </source>
</evidence>
<dbReference type="Pfam" id="PF03652">
    <property type="entry name" value="RuvX"/>
    <property type="match status" value="1"/>
</dbReference>
<evidence type="ECO:0000256" key="1">
    <source>
        <dbReference type="ARBA" id="ARBA00022490"/>
    </source>
</evidence>
<dbReference type="InterPro" id="IPR005227">
    <property type="entry name" value="YqgF"/>
</dbReference>
<proteinExistence type="inferred from homology"/>
<dbReference type="InterPro" id="IPR012337">
    <property type="entry name" value="RNaseH-like_sf"/>
</dbReference>
<comment type="subcellular location">
    <subcellularLocation>
        <location evidence="5">Cytoplasm</location>
    </subcellularLocation>
</comment>
<evidence type="ECO:0000256" key="3">
    <source>
        <dbReference type="ARBA" id="ARBA00022722"/>
    </source>
</evidence>
<dbReference type="RefSeq" id="WP_088444159.1">
    <property type="nucleotide sequence ID" value="NZ_CAUPLA010000003.1"/>
</dbReference>
<dbReference type="SUPFAM" id="SSF53098">
    <property type="entry name" value="Ribonuclease H-like"/>
    <property type="match status" value="1"/>
</dbReference>
<dbReference type="GO" id="GO:0005829">
    <property type="term" value="C:cytosol"/>
    <property type="evidence" value="ECO:0007669"/>
    <property type="project" value="TreeGrafter"/>
</dbReference>
<reference evidence="7 8" key="1">
    <citation type="submission" date="2017-06" db="EMBL/GenBank/DDBJ databases">
        <title>Genome Sequencing and Comparative Genomics Analysis of Five Ureaplasma Urealyticums with Different Drug Resistance.</title>
        <authorList>
            <person name="Ma L."/>
            <person name="Jia T."/>
        </authorList>
    </citation>
    <scope>NUCLEOTIDE SEQUENCE [LARGE SCALE GENOMIC DNA]</scope>
    <source>
        <strain evidence="8">hebnu uu3</strain>
    </source>
</reference>
<feature type="domain" description="YqgF/RNase H-like" evidence="6">
    <location>
        <begin position="1"/>
        <end position="110"/>
    </location>
</feature>
<dbReference type="EMBL" id="CP021991">
    <property type="protein sequence ID" value="ASD30040.1"/>
    <property type="molecule type" value="Genomic_DNA"/>
</dbReference>
<dbReference type="PANTHER" id="PTHR33317">
    <property type="entry name" value="POLYNUCLEOTIDYL TRANSFERASE, RIBONUCLEASE H-LIKE SUPERFAMILY PROTEIN"/>
    <property type="match status" value="1"/>
</dbReference>
<dbReference type="Gene3D" id="3.30.420.140">
    <property type="entry name" value="YqgF/RNase H-like domain"/>
    <property type="match status" value="1"/>
</dbReference>
<keyword evidence="3 5" id="KW-0540">Nuclease</keyword>